<dbReference type="Ensembl" id="ENSAPLT00020011301.1">
    <property type="protein sequence ID" value="ENSAPLP00020010489.1"/>
    <property type="gene ID" value="ENSAPLG00020007734.1"/>
</dbReference>
<reference evidence="14" key="2">
    <citation type="submission" date="2025-08" db="UniProtKB">
        <authorList>
            <consortium name="Ensembl"/>
        </authorList>
    </citation>
    <scope>IDENTIFICATION</scope>
</reference>
<reference evidence="14" key="1">
    <citation type="submission" date="2019-08" db="EMBL/GenBank/DDBJ databases">
        <title>Three high-quality genomes provides insights into domestication of ducks.</title>
        <authorList>
            <person name="Hou Z.C."/>
            <person name="Zhu F."/>
            <person name="Yin Z.T."/>
            <person name="Zhang F."/>
        </authorList>
    </citation>
    <scope>NUCLEOTIDE SEQUENCE [LARGE SCALE GENOMIC DNA]</scope>
</reference>
<evidence type="ECO:0000313" key="14">
    <source>
        <dbReference type="Ensembl" id="ENSAPLP00020010489.1"/>
    </source>
</evidence>
<evidence type="ECO:0000256" key="5">
    <source>
        <dbReference type="ARBA" id="ARBA00022692"/>
    </source>
</evidence>
<dbReference type="AlphaFoldDB" id="A0A8B9SSB2"/>
<evidence type="ECO:0000256" key="12">
    <source>
        <dbReference type="RuleBase" id="RU367142"/>
    </source>
</evidence>
<keyword evidence="4 12" id="KW-0813">Transport</keyword>
<keyword evidence="8 12" id="KW-1133">Transmembrane helix</keyword>
<dbReference type="Proteomes" id="UP000694400">
    <property type="component" value="Chromosome 2"/>
</dbReference>
<evidence type="ECO:0000256" key="4">
    <source>
        <dbReference type="ARBA" id="ARBA00022448"/>
    </source>
</evidence>
<sequence length="275" mass="30217">RAAASLSRPPRGPRPPRGESFFPSAPPPSLGQGGERREAARGAWACCSPPPCCEAAGSCGAPWGDGRRRPCLRWRRQQQPPRSPSAPLRGAQAGVWTQAGGLGAERSGHDSKHVSVRREQKDEALLSAARKVKEAGRDFTYFIVVLVGIGVTGGLFYVIFKELFSSSSPSKIYGDALEKCRSHPEVIGVFGEPIKGYGEATRRGRRQLVSHVEYIKDGLKHMRLKFYIEGSEPGKQGTVHVEVKENPEGGKPEVRYIFVDVDTYPRRTIIIEDNR</sequence>
<dbReference type="PANTHER" id="PTHR13032">
    <property type="entry name" value="MITOCHONDRIAL IMPORT INNER MEMBRANE TRANSLOCASE SUBUNIT TIM21"/>
    <property type="match status" value="1"/>
</dbReference>
<dbReference type="InterPro" id="IPR013261">
    <property type="entry name" value="Tim21"/>
</dbReference>
<proteinExistence type="inferred from homology"/>
<feature type="region of interest" description="Disordered" evidence="13">
    <location>
        <begin position="1"/>
        <end position="41"/>
    </location>
</feature>
<evidence type="ECO:0000256" key="2">
    <source>
        <dbReference type="ARBA" id="ARBA00010867"/>
    </source>
</evidence>
<accession>A0A8B9SSB2</accession>
<comment type="subunit">
    <text evidence="12">Component of the TIM23 complex.</text>
</comment>
<evidence type="ECO:0000256" key="13">
    <source>
        <dbReference type="SAM" id="MobiDB-lite"/>
    </source>
</evidence>
<reference evidence="14" key="3">
    <citation type="submission" date="2025-09" db="UniProtKB">
        <authorList>
            <consortium name="Ensembl"/>
        </authorList>
    </citation>
    <scope>IDENTIFICATION</scope>
</reference>
<comment type="similarity">
    <text evidence="2 12">Belongs to the TIM21 family.</text>
</comment>
<keyword evidence="12" id="KW-0999">Mitochondrion inner membrane</keyword>
<evidence type="ECO:0000256" key="8">
    <source>
        <dbReference type="ARBA" id="ARBA00022989"/>
    </source>
</evidence>
<name>A0A8B9SSB2_ANAPL</name>
<comment type="subcellular location">
    <subcellularLocation>
        <location evidence="12">Mitochondrion inner membrane</location>
        <topology evidence="12">Single-pass membrane protein</topology>
    </subcellularLocation>
    <subcellularLocation>
        <location evidence="1">Mitochondrion membrane</location>
        <topology evidence="1">Single-pass membrane protein</topology>
    </subcellularLocation>
</comment>
<keyword evidence="10 12" id="KW-0496">Mitochondrion</keyword>
<evidence type="ECO:0000256" key="7">
    <source>
        <dbReference type="ARBA" id="ARBA00022946"/>
    </source>
</evidence>
<dbReference type="GO" id="GO:0005744">
    <property type="term" value="C:TIM23 mitochondrial import inner membrane translocase complex"/>
    <property type="evidence" value="ECO:0007669"/>
    <property type="project" value="UniProtKB-UniRule"/>
</dbReference>
<evidence type="ECO:0000256" key="3">
    <source>
        <dbReference type="ARBA" id="ARBA00020726"/>
    </source>
</evidence>
<comment type="function">
    <text evidence="12">Essential component of the TIM23 complex, a complex that mediates the translocation of transit peptide-containing proteins across the mitochondrial inner membrane.</text>
</comment>
<keyword evidence="6 12" id="KW-0653">Protein transport</keyword>
<keyword evidence="9 12" id="KW-0811">Translocation</keyword>
<dbReference type="Gene3D" id="3.10.450.320">
    <property type="entry name" value="Mitochondrial import inner membrane translocase subunit Tim21"/>
    <property type="match status" value="1"/>
</dbReference>
<dbReference type="Pfam" id="PF08294">
    <property type="entry name" value="TIM21"/>
    <property type="match status" value="1"/>
</dbReference>
<keyword evidence="7" id="KW-0809">Transit peptide</keyword>
<feature type="transmembrane region" description="Helical" evidence="12">
    <location>
        <begin position="139"/>
        <end position="160"/>
    </location>
</feature>
<dbReference type="PANTHER" id="PTHR13032:SF6">
    <property type="entry name" value="MITOCHONDRIAL IMPORT INNER MEMBRANE TRANSLOCASE SUBUNIT TIM21"/>
    <property type="match status" value="1"/>
</dbReference>
<organism evidence="14 15">
    <name type="scientific">Anas platyrhynchos</name>
    <name type="common">Mallard</name>
    <name type="synonym">Anas boschas</name>
    <dbReference type="NCBI Taxonomy" id="8839"/>
    <lineage>
        <taxon>Eukaryota</taxon>
        <taxon>Metazoa</taxon>
        <taxon>Chordata</taxon>
        <taxon>Craniata</taxon>
        <taxon>Vertebrata</taxon>
        <taxon>Euteleostomi</taxon>
        <taxon>Archelosauria</taxon>
        <taxon>Archosauria</taxon>
        <taxon>Dinosauria</taxon>
        <taxon>Saurischia</taxon>
        <taxon>Theropoda</taxon>
        <taxon>Coelurosauria</taxon>
        <taxon>Aves</taxon>
        <taxon>Neognathae</taxon>
        <taxon>Galloanserae</taxon>
        <taxon>Anseriformes</taxon>
        <taxon>Anatidae</taxon>
        <taxon>Anatinae</taxon>
        <taxon>Anas</taxon>
    </lineage>
</organism>
<dbReference type="GO" id="GO:0030150">
    <property type="term" value="P:protein import into mitochondrial matrix"/>
    <property type="evidence" value="ECO:0007669"/>
    <property type="project" value="UniProtKB-UniRule"/>
</dbReference>
<evidence type="ECO:0000256" key="1">
    <source>
        <dbReference type="ARBA" id="ARBA00004304"/>
    </source>
</evidence>
<evidence type="ECO:0000256" key="11">
    <source>
        <dbReference type="ARBA" id="ARBA00023136"/>
    </source>
</evidence>
<protein>
    <recommendedName>
        <fullName evidence="3 12">Mitochondrial import inner membrane translocase subunit Tim21</fullName>
    </recommendedName>
</protein>
<dbReference type="InterPro" id="IPR038552">
    <property type="entry name" value="Tim21_IMS_sf"/>
</dbReference>
<keyword evidence="5 12" id="KW-0812">Transmembrane</keyword>
<keyword evidence="11 12" id="KW-0472">Membrane</keyword>
<dbReference type="FunFam" id="3.10.450.320:FF:000001">
    <property type="entry name" value="Mitochondrial import inner membrane translocase subunit Tim21"/>
    <property type="match status" value="1"/>
</dbReference>
<evidence type="ECO:0000313" key="15">
    <source>
        <dbReference type="Proteomes" id="UP000694400"/>
    </source>
</evidence>
<evidence type="ECO:0000256" key="10">
    <source>
        <dbReference type="ARBA" id="ARBA00023128"/>
    </source>
</evidence>
<evidence type="ECO:0000256" key="9">
    <source>
        <dbReference type="ARBA" id="ARBA00023010"/>
    </source>
</evidence>
<evidence type="ECO:0000256" key="6">
    <source>
        <dbReference type="ARBA" id="ARBA00022927"/>
    </source>
</evidence>